<evidence type="ECO:0000313" key="4">
    <source>
        <dbReference type="Proteomes" id="UP000437709"/>
    </source>
</evidence>
<dbReference type="Proteomes" id="UP000437709">
    <property type="component" value="Unassembled WGS sequence"/>
</dbReference>
<feature type="region of interest" description="Disordered" evidence="1">
    <location>
        <begin position="1"/>
        <end position="48"/>
    </location>
</feature>
<feature type="transmembrane region" description="Helical" evidence="2">
    <location>
        <begin position="104"/>
        <end position="129"/>
    </location>
</feature>
<evidence type="ECO:0000313" key="3">
    <source>
        <dbReference type="EMBL" id="MPV37543.1"/>
    </source>
</evidence>
<reference evidence="3 4" key="1">
    <citation type="submission" date="2019-10" db="EMBL/GenBank/DDBJ databases">
        <title>Georgenia wutianyii sp. nov. and Georgenia yuyongxinii sp. nov. isolated from plateau pika (Ochotona curzoniae) in the Qinghai-Tibet plateau of China.</title>
        <authorList>
            <person name="Tian Z."/>
        </authorList>
    </citation>
    <scope>NUCLEOTIDE SEQUENCE [LARGE SCALE GENOMIC DNA]</scope>
    <source>
        <strain evidence="3 4">JCM 19765</strain>
    </source>
</reference>
<dbReference type="OrthoDB" id="5150387at2"/>
<gene>
    <name evidence="3" type="ORF">GB881_10930</name>
</gene>
<dbReference type="AlphaFoldDB" id="A0A6N7EKG8"/>
<keyword evidence="2" id="KW-0812">Transmembrane</keyword>
<keyword evidence="2" id="KW-0472">Membrane</keyword>
<keyword evidence="4" id="KW-1185">Reference proteome</keyword>
<organism evidence="3 4">
    <name type="scientific">Georgenia subflava</name>
    <dbReference type="NCBI Taxonomy" id="1622177"/>
    <lineage>
        <taxon>Bacteria</taxon>
        <taxon>Bacillati</taxon>
        <taxon>Actinomycetota</taxon>
        <taxon>Actinomycetes</taxon>
        <taxon>Micrococcales</taxon>
        <taxon>Bogoriellaceae</taxon>
        <taxon>Georgenia</taxon>
    </lineage>
</organism>
<proteinExistence type="predicted"/>
<dbReference type="RefSeq" id="WP_152195605.1">
    <property type="nucleotide sequence ID" value="NZ_VUKD01000003.1"/>
</dbReference>
<feature type="transmembrane region" description="Helical" evidence="2">
    <location>
        <begin position="136"/>
        <end position="157"/>
    </location>
</feature>
<comment type="caution">
    <text evidence="3">The sequence shown here is derived from an EMBL/GenBank/DDBJ whole genome shotgun (WGS) entry which is preliminary data.</text>
</comment>
<sequence>MSDPTGPETPARPSRDEDPAVGGSGRERRALGRTGRRGGGRRGDDDAAVVAPNSGALLADGLTSTGRKGNPVAWTALLVAAVLTVWQAVYALSVQGVSTASQDVYTSVSLFVSLVLGLSAAVLGVVGIAQRRHPRWPALVGLAVGLNVFLVSVFSWIGGLMNTGT</sequence>
<dbReference type="EMBL" id="WHPC01000040">
    <property type="protein sequence ID" value="MPV37543.1"/>
    <property type="molecule type" value="Genomic_DNA"/>
</dbReference>
<feature type="transmembrane region" description="Helical" evidence="2">
    <location>
        <begin position="72"/>
        <end position="92"/>
    </location>
</feature>
<name>A0A6N7EKG8_9MICO</name>
<protein>
    <submittedName>
        <fullName evidence="3">Uncharacterized protein</fullName>
    </submittedName>
</protein>
<accession>A0A6N7EKG8</accession>
<evidence type="ECO:0000256" key="2">
    <source>
        <dbReference type="SAM" id="Phobius"/>
    </source>
</evidence>
<keyword evidence="2" id="KW-1133">Transmembrane helix</keyword>
<evidence type="ECO:0000256" key="1">
    <source>
        <dbReference type="SAM" id="MobiDB-lite"/>
    </source>
</evidence>